<dbReference type="Gene3D" id="3.40.50.300">
    <property type="entry name" value="P-loop containing nucleotide triphosphate hydrolases"/>
    <property type="match status" value="1"/>
</dbReference>
<dbReference type="InterPro" id="IPR003439">
    <property type="entry name" value="ABC_transporter-like_ATP-bd"/>
</dbReference>
<dbReference type="AlphaFoldDB" id="A0A2T2XK77"/>
<dbReference type="Pfam" id="PF00005">
    <property type="entry name" value="ABC_tran"/>
    <property type="match status" value="1"/>
</dbReference>
<evidence type="ECO:0000259" key="5">
    <source>
        <dbReference type="PROSITE" id="PS50893"/>
    </source>
</evidence>
<dbReference type="InterPro" id="IPR027417">
    <property type="entry name" value="P-loop_NTPase"/>
</dbReference>
<keyword evidence="3" id="KW-0547">Nucleotide-binding</keyword>
<name>A0A2T2XK77_9FIRM</name>
<protein>
    <submittedName>
        <fullName evidence="6">ABC transporter ATP-binding protein</fullName>
    </submittedName>
</protein>
<gene>
    <name evidence="6" type="ORF">C7B46_02980</name>
</gene>
<dbReference type="PROSITE" id="PS50893">
    <property type="entry name" value="ABC_TRANSPORTER_2"/>
    <property type="match status" value="1"/>
</dbReference>
<reference evidence="6 7" key="1">
    <citation type="journal article" date="2014" name="BMC Genomics">
        <title>Comparison of environmental and isolate Sulfobacillus genomes reveals diverse carbon, sulfur, nitrogen, and hydrogen metabolisms.</title>
        <authorList>
            <person name="Justice N.B."/>
            <person name="Norman A."/>
            <person name="Brown C.T."/>
            <person name="Singh A."/>
            <person name="Thomas B.C."/>
            <person name="Banfield J.F."/>
        </authorList>
    </citation>
    <scope>NUCLEOTIDE SEQUENCE [LARGE SCALE GENOMIC DNA]</scope>
    <source>
        <strain evidence="6">AMDSBA4</strain>
    </source>
</reference>
<keyword evidence="4 6" id="KW-0067">ATP-binding</keyword>
<organism evidence="6 7">
    <name type="scientific">Sulfobacillus benefaciens</name>
    <dbReference type="NCBI Taxonomy" id="453960"/>
    <lineage>
        <taxon>Bacteria</taxon>
        <taxon>Bacillati</taxon>
        <taxon>Bacillota</taxon>
        <taxon>Clostridia</taxon>
        <taxon>Eubacteriales</taxon>
        <taxon>Clostridiales Family XVII. Incertae Sedis</taxon>
        <taxon>Sulfobacillus</taxon>
    </lineage>
</organism>
<comment type="caution">
    <text evidence="6">The sequence shown here is derived from an EMBL/GenBank/DDBJ whole genome shotgun (WGS) entry which is preliminary data.</text>
</comment>
<dbReference type="GO" id="GO:0005524">
    <property type="term" value="F:ATP binding"/>
    <property type="evidence" value="ECO:0007669"/>
    <property type="project" value="UniProtKB-KW"/>
</dbReference>
<dbReference type="InterPro" id="IPR050763">
    <property type="entry name" value="ABC_transporter_ATP-binding"/>
</dbReference>
<dbReference type="EMBL" id="PXYW01000005">
    <property type="protein sequence ID" value="PSR34893.1"/>
    <property type="molecule type" value="Genomic_DNA"/>
</dbReference>
<evidence type="ECO:0000256" key="1">
    <source>
        <dbReference type="ARBA" id="ARBA00005417"/>
    </source>
</evidence>
<dbReference type="PANTHER" id="PTHR42711:SF5">
    <property type="entry name" value="ABC TRANSPORTER ATP-BINDING PROTEIN NATA"/>
    <property type="match status" value="1"/>
</dbReference>
<dbReference type="CDD" id="cd03230">
    <property type="entry name" value="ABC_DR_subfamily_A"/>
    <property type="match status" value="1"/>
</dbReference>
<feature type="domain" description="ABC transporter" evidence="5">
    <location>
        <begin position="4"/>
        <end position="225"/>
    </location>
</feature>
<dbReference type="GO" id="GO:0016887">
    <property type="term" value="F:ATP hydrolysis activity"/>
    <property type="evidence" value="ECO:0007669"/>
    <property type="project" value="InterPro"/>
</dbReference>
<dbReference type="PROSITE" id="PS00211">
    <property type="entry name" value="ABC_TRANSPORTER_1"/>
    <property type="match status" value="1"/>
</dbReference>
<evidence type="ECO:0000256" key="3">
    <source>
        <dbReference type="ARBA" id="ARBA00022741"/>
    </source>
</evidence>
<dbReference type="PANTHER" id="PTHR42711">
    <property type="entry name" value="ABC TRANSPORTER ATP-BINDING PROTEIN"/>
    <property type="match status" value="1"/>
</dbReference>
<comment type="similarity">
    <text evidence="1">Belongs to the ABC transporter superfamily.</text>
</comment>
<evidence type="ECO:0000256" key="4">
    <source>
        <dbReference type="ARBA" id="ARBA00022840"/>
    </source>
</evidence>
<dbReference type="InterPro" id="IPR017871">
    <property type="entry name" value="ABC_transporter-like_CS"/>
</dbReference>
<dbReference type="Proteomes" id="UP000242972">
    <property type="component" value="Unassembled WGS sequence"/>
</dbReference>
<accession>A0A2T2XK77</accession>
<evidence type="ECO:0000313" key="6">
    <source>
        <dbReference type="EMBL" id="PSR34893.1"/>
    </source>
</evidence>
<proteinExistence type="inferred from homology"/>
<dbReference type="InterPro" id="IPR003593">
    <property type="entry name" value="AAA+_ATPase"/>
</dbReference>
<evidence type="ECO:0000313" key="7">
    <source>
        <dbReference type="Proteomes" id="UP000242972"/>
    </source>
</evidence>
<sequence>MTILEVSHLRIRYGRHAIIEDLTFDVQAGEVFGLLGANGTGKSSILGAIIGLVKPVQGTVRVLGSKAPCTHIKTQLGVVLQENAFPRELTVYEVVRLYQGLHGSHWSWDRTQQYLEEWGLSDTRFTRSHQLSGGQRQRLALALAWMHNPALLMLDEPTAALDIESRAEVWERIRQVPSPSRAVLLITHLTAEAETLCDRLAVIRDGHLFTTEPRRDAPLPRQGGQ</sequence>
<dbReference type="SMART" id="SM00382">
    <property type="entry name" value="AAA"/>
    <property type="match status" value="1"/>
</dbReference>
<keyword evidence="2" id="KW-0813">Transport</keyword>
<evidence type="ECO:0000256" key="2">
    <source>
        <dbReference type="ARBA" id="ARBA00022448"/>
    </source>
</evidence>
<dbReference type="SUPFAM" id="SSF52540">
    <property type="entry name" value="P-loop containing nucleoside triphosphate hydrolases"/>
    <property type="match status" value="1"/>
</dbReference>